<feature type="region of interest" description="Disordered" evidence="1">
    <location>
        <begin position="1"/>
        <end position="36"/>
    </location>
</feature>
<feature type="region of interest" description="Disordered" evidence="1">
    <location>
        <begin position="313"/>
        <end position="335"/>
    </location>
</feature>
<feature type="region of interest" description="Disordered" evidence="1">
    <location>
        <begin position="196"/>
        <end position="282"/>
    </location>
</feature>
<gene>
    <name evidence="2" type="ORF">AVDCRST_MAG11-3021</name>
</gene>
<feature type="compositionally biased region" description="Basic and acidic residues" evidence="1">
    <location>
        <begin position="268"/>
        <end position="282"/>
    </location>
</feature>
<feature type="non-terminal residue" evidence="2">
    <location>
        <position position="1"/>
    </location>
</feature>
<keyword evidence="2" id="KW-0560">Oxidoreductase</keyword>
<feature type="compositionally biased region" description="Basic residues" evidence="1">
    <location>
        <begin position="58"/>
        <end position="68"/>
    </location>
</feature>
<dbReference type="EMBL" id="CADCTU010000656">
    <property type="protein sequence ID" value="CAA9341882.1"/>
    <property type="molecule type" value="Genomic_DNA"/>
</dbReference>
<feature type="compositionally biased region" description="Low complexity" evidence="1">
    <location>
        <begin position="85"/>
        <end position="99"/>
    </location>
</feature>
<name>A0A6J4LVE1_9BACT</name>
<feature type="non-terminal residue" evidence="2">
    <location>
        <position position="503"/>
    </location>
</feature>
<feature type="region of interest" description="Disordered" evidence="1">
    <location>
        <begin position="53"/>
        <end position="73"/>
    </location>
</feature>
<accession>A0A6J4LVE1</accession>
<feature type="region of interest" description="Disordered" evidence="1">
    <location>
        <begin position="372"/>
        <end position="408"/>
    </location>
</feature>
<proteinExistence type="predicted"/>
<evidence type="ECO:0000256" key="1">
    <source>
        <dbReference type="SAM" id="MobiDB-lite"/>
    </source>
</evidence>
<feature type="compositionally biased region" description="Basic residues" evidence="1">
    <location>
        <begin position="222"/>
        <end position="233"/>
    </location>
</feature>
<feature type="region of interest" description="Disordered" evidence="1">
    <location>
        <begin position="437"/>
        <end position="503"/>
    </location>
</feature>
<dbReference type="EC" id="1.3.99.28" evidence="2"/>
<feature type="compositionally biased region" description="Basic residues" evidence="1">
    <location>
        <begin position="113"/>
        <end position="128"/>
    </location>
</feature>
<protein>
    <submittedName>
        <fullName evidence="2">Phytoene desaturase (Neurosporene-forming)</fullName>
        <ecNumber evidence="2">1.3.99.28</ecNumber>
    </submittedName>
</protein>
<feature type="compositionally biased region" description="Basic and acidic residues" evidence="1">
    <location>
        <begin position="454"/>
        <end position="491"/>
    </location>
</feature>
<reference evidence="2" key="1">
    <citation type="submission" date="2020-02" db="EMBL/GenBank/DDBJ databases">
        <authorList>
            <person name="Meier V. D."/>
        </authorList>
    </citation>
    <scope>NUCLEOTIDE SEQUENCE</scope>
    <source>
        <strain evidence="2">AVDCRST_MAG11</strain>
    </source>
</reference>
<dbReference type="GO" id="GO:0016491">
    <property type="term" value="F:oxidoreductase activity"/>
    <property type="evidence" value="ECO:0007669"/>
    <property type="project" value="UniProtKB-KW"/>
</dbReference>
<dbReference type="AlphaFoldDB" id="A0A6J4LVE1"/>
<feature type="compositionally biased region" description="Basic residues" evidence="1">
    <location>
        <begin position="492"/>
        <end position="503"/>
    </location>
</feature>
<feature type="region of interest" description="Disordered" evidence="1">
    <location>
        <begin position="136"/>
        <end position="155"/>
    </location>
</feature>
<organism evidence="2">
    <name type="scientific">uncultured Gemmatimonadaceae bacterium</name>
    <dbReference type="NCBI Taxonomy" id="246130"/>
    <lineage>
        <taxon>Bacteria</taxon>
        <taxon>Pseudomonadati</taxon>
        <taxon>Gemmatimonadota</taxon>
        <taxon>Gemmatimonadia</taxon>
        <taxon>Gemmatimonadales</taxon>
        <taxon>Gemmatimonadaceae</taxon>
        <taxon>environmental samples</taxon>
    </lineage>
</organism>
<feature type="compositionally biased region" description="Basic residues" evidence="1">
    <location>
        <begin position="1"/>
        <end position="14"/>
    </location>
</feature>
<feature type="region of interest" description="Disordered" evidence="1">
    <location>
        <begin position="85"/>
        <end position="131"/>
    </location>
</feature>
<sequence>ERRRHRLRVRRARRRDPPAGAGAPGHGAREARPARRAGVRLRAGRLHLRRGADDHHRPVAHRRAVRARRPADRRLRAARAGGPVLQHPLRGRLGLPLHGQARRGGERGAPLQPRRRGRLPPLRRRHRGHLQDRLRADRQAVPPVRRHDARGGRPRAAQVAQVGGGVRQRLHQGRAAAAGVLVPPAARGREPVPEHVHLRAHPPPRAEVGGVVRDGRDGGARGRARAAVRRAGRRAAPLDAGARDRRRRAQPADDRRAARRRGAGARGRGGEQRRRGVDVHEARGAALPSVGLGRAPQAAALLDVAVRALLRHRPPVRRRRAPRDPHGPALPRAARRDLHAQDARGRLLALPAPPHRDRPAARPAGVRRLVRALPGAPPRREDGLARGGQAVPRPDRAVPRGALPPRPLEAHRHRALDRPAALRVDAQQPPRQRLLRGAGPHAERVVPPAQPQQGHREPLLRGRGDAPGRGAAGRDELGEDRGRHDRRGERARGHRARGRGARV</sequence>
<evidence type="ECO:0000313" key="2">
    <source>
        <dbReference type="EMBL" id="CAA9341882.1"/>
    </source>
</evidence>